<dbReference type="Proteomes" id="UP000887565">
    <property type="component" value="Unplaced"/>
</dbReference>
<name>A0A915J8X7_ROMCU</name>
<evidence type="ECO:0000256" key="1">
    <source>
        <dbReference type="SAM" id="MobiDB-lite"/>
    </source>
</evidence>
<evidence type="ECO:0000313" key="2">
    <source>
        <dbReference type="Proteomes" id="UP000887565"/>
    </source>
</evidence>
<organism evidence="2 3">
    <name type="scientific">Romanomermis culicivorax</name>
    <name type="common">Nematode worm</name>
    <dbReference type="NCBI Taxonomy" id="13658"/>
    <lineage>
        <taxon>Eukaryota</taxon>
        <taxon>Metazoa</taxon>
        <taxon>Ecdysozoa</taxon>
        <taxon>Nematoda</taxon>
        <taxon>Enoplea</taxon>
        <taxon>Dorylaimia</taxon>
        <taxon>Mermithida</taxon>
        <taxon>Mermithoidea</taxon>
        <taxon>Mermithidae</taxon>
        <taxon>Romanomermis</taxon>
    </lineage>
</organism>
<evidence type="ECO:0000313" key="3">
    <source>
        <dbReference type="WBParaSite" id="nRc.2.0.1.t22919-RA"/>
    </source>
</evidence>
<proteinExistence type="predicted"/>
<feature type="region of interest" description="Disordered" evidence="1">
    <location>
        <begin position="170"/>
        <end position="204"/>
    </location>
</feature>
<dbReference type="AlphaFoldDB" id="A0A915J8X7"/>
<sequence length="317" mass="35829">QVEGIAKKHPVIPEPIWLGLFRFEKYLNEFTVCKSLQLLERAMELLNNENKILQHLMLQTLWGNHEEFLEFSIYEEVGSPCCSSTTDLQVCMWGMQQHPVINLSTTIVAVLTLVIAVRDKIDKTASDDKHAELLKQFAKSGGNTAGIDLAHIRSYLNRTQAPSLPGVGGLGFGQLKEKDRPPLPTRSLPSKGMRPSPTTRRAEPESVIGPVPARFQPKPTCQLKATDIFIVVDNTNNYLNKTILHAGGTKINLLNWLMDQLLDCYQCRNCDKLGEETILKLVTIIFVPQCILWLLKHYYWPEGWRKLPKMGPVELMG</sequence>
<dbReference type="WBParaSite" id="nRc.2.0.1.t22919-RA">
    <property type="protein sequence ID" value="nRc.2.0.1.t22919-RA"/>
    <property type="gene ID" value="nRc.2.0.1.g22919"/>
</dbReference>
<reference evidence="3" key="1">
    <citation type="submission" date="2022-11" db="UniProtKB">
        <authorList>
            <consortium name="WormBaseParasite"/>
        </authorList>
    </citation>
    <scope>IDENTIFICATION</scope>
</reference>
<protein>
    <submittedName>
        <fullName evidence="3">Uncharacterized protein</fullName>
    </submittedName>
</protein>
<keyword evidence="2" id="KW-1185">Reference proteome</keyword>
<accession>A0A915J8X7</accession>